<evidence type="ECO:0000313" key="4">
    <source>
        <dbReference type="EMBL" id="KDN96647.1"/>
    </source>
</evidence>
<feature type="region of interest" description="Disordered" evidence="2">
    <location>
        <begin position="94"/>
        <end position="117"/>
    </location>
</feature>
<evidence type="ECO:0000313" key="5">
    <source>
        <dbReference type="Proteomes" id="UP000027341"/>
    </source>
</evidence>
<sequence>MSKCSRRDFLKLAGASAAVAVSGSAMAGENPFEFKTLEGGYQQVAAAQGNCGAQMKNATGNCGAQMKPAPADEKAQKKEAQGNCGAQMKNATGNCGASMQKQEKQKPQEGKCGYKIQ</sequence>
<dbReference type="PROSITE" id="PS51318">
    <property type="entry name" value="TAT"/>
    <property type="match status" value="1"/>
</dbReference>
<protein>
    <recommendedName>
        <fullName evidence="6">Twin-arginine translocation signal domain-containing protein</fullName>
    </recommendedName>
</protein>
<dbReference type="InterPro" id="IPR006311">
    <property type="entry name" value="TAT_signal"/>
</dbReference>
<proteinExistence type="predicted"/>
<evidence type="ECO:0008006" key="6">
    <source>
        <dbReference type="Google" id="ProtNLM"/>
    </source>
</evidence>
<name>A0A066ZT40_HYDMR</name>
<comment type="caution">
    <text evidence="4">The sequence shown here is derived from an EMBL/GenBank/DDBJ whole genome shotgun (WGS) entry which is preliminary data.</text>
</comment>
<dbReference type="AlphaFoldDB" id="A0A066ZT40"/>
<keyword evidence="5" id="KW-1185">Reference proteome</keyword>
<dbReference type="EMBL" id="JMIU01000001">
    <property type="protein sequence ID" value="KDN96647.1"/>
    <property type="molecule type" value="Genomic_DNA"/>
</dbReference>
<reference evidence="4 5" key="1">
    <citation type="submission" date="2014-04" db="EMBL/GenBank/DDBJ databases">
        <title>Draft genome sequence of Hydrogenovibrio marinus MH-110, a model organism for aerobic H2 metabolism.</title>
        <authorList>
            <person name="Cha H.J."/>
            <person name="Jo B.H."/>
            <person name="Hwang B.H."/>
        </authorList>
    </citation>
    <scope>NUCLEOTIDE SEQUENCE [LARGE SCALE GENOMIC DNA]</scope>
    <source>
        <strain evidence="4 5">MH-110</strain>
    </source>
</reference>
<keyword evidence="1 3" id="KW-0732">Signal</keyword>
<accession>A0A066ZT40</accession>
<evidence type="ECO:0000256" key="3">
    <source>
        <dbReference type="SAM" id="SignalP"/>
    </source>
</evidence>
<gene>
    <name evidence="4" type="ORF">EI16_10375</name>
</gene>
<feature type="chain" id="PRO_5001632486" description="Twin-arginine translocation signal domain-containing protein" evidence="3">
    <location>
        <begin position="28"/>
        <end position="117"/>
    </location>
</feature>
<feature type="signal peptide" evidence="3">
    <location>
        <begin position="1"/>
        <end position="27"/>
    </location>
</feature>
<dbReference type="RefSeq" id="WP_051623154.1">
    <property type="nucleotide sequence ID" value="NZ_AP020335.1"/>
</dbReference>
<dbReference type="InterPro" id="IPR019546">
    <property type="entry name" value="TAT_signal_bac_arc"/>
</dbReference>
<dbReference type="Proteomes" id="UP000027341">
    <property type="component" value="Unassembled WGS sequence"/>
</dbReference>
<dbReference type="STRING" id="28885.EI16_10375"/>
<evidence type="ECO:0000256" key="2">
    <source>
        <dbReference type="SAM" id="MobiDB-lite"/>
    </source>
</evidence>
<dbReference type="Pfam" id="PF10518">
    <property type="entry name" value="TAT_signal"/>
    <property type="match status" value="1"/>
</dbReference>
<feature type="region of interest" description="Disordered" evidence="2">
    <location>
        <begin position="64"/>
        <end position="83"/>
    </location>
</feature>
<organism evidence="4 5">
    <name type="scientific">Hydrogenovibrio marinus</name>
    <dbReference type="NCBI Taxonomy" id="28885"/>
    <lineage>
        <taxon>Bacteria</taxon>
        <taxon>Pseudomonadati</taxon>
        <taxon>Pseudomonadota</taxon>
        <taxon>Gammaproteobacteria</taxon>
        <taxon>Thiotrichales</taxon>
        <taxon>Piscirickettsiaceae</taxon>
        <taxon>Hydrogenovibrio</taxon>
    </lineage>
</organism>
<evidence type="ECO:0000256" key="1">
    <source>
        <dbReference type="ARBA" id="ARBA00022729"/>
    </source>
</evidence>
<dbReference type="NCBIfam" id="TIGR01409">
    <property type="entry name" value="TAT_signal_seq"/>
    <property type="match status" value="1"/>
</dbReference>
<feature type="compositionally biased region" description="Basic and acidic residues" evidence="2">
    <location>
        <begin position="70"/>
        <end position="80"/>
    </location>
</feature>